<evidence type="ECO:0000256" key="1">
    <source>
        <dbReference type="ARBA" id="ARBA00006174"/>
    </source>
</evidence>
<feature type="domain" description="MmgE/PrpD C-terminal" evidence="3">
    <location>
        <begin position="282"/>
        <end position="440"/>
    </location>
</feature>
<evidence type="ECO:0000313" key="4">
    <source>
        <dbReference type="EMBL" id="MEN2989623.1"/>
    </source>
</evidence>
<name>A0ABU9YLE4_9PROT</name>
<dbReference type="InterPro" id="IPR042183">
    <property type="entry name" value="MmgE/PrpD_sf_1"/>
</dbReference>
<comment type="caution">
    <text evidence="4">The sequence shown here is derived from an EMBL/GenBank/DDBJ whole genome shotgun (WGS) entry which is preliminary data.</text>
</comment>
<feature type="domain" description="MmgE/PrpD N-terminal" evidence="2">
    <location>
        <begin position="20"/>
        <end position="258"/>
    </location>
</feature>
<dbReference type="InterPro" id="IPR045336">
    <property type="entry name" value="MmgE_PrpD_N"/>
</dbReference>
<reference evidence="4 5" key="1">
    <citation type="submission" date="2024-03" db="EMBL/GenBank/DDBJ databases">
        <title>High-quality draft genome sequencing of Tistrella sp. BH-R2-4.</title>
        <authorList>
            <person name="Dong C."/>
        </authorList>
    </citation>
    <scope>NUCLEOTIDE SEQUENCE [LARGE SCALE GENOMIC DNA]</scope>
    <source>
        <strain evidence="4 5">BH-R2-4</strain>
    </source>
</reference>
<evidence type="ECO:0000259" key="3">
    <source>
        <dbReference type="Pfam" id="PF19305"/>
    </source>
</evidence>
<dbReference type="Gene3D" id="1.10.4100.10">
    <property type="entry name" value="2-methylcitrate dehydratase PrpD"/>
    <property type="match status" value="1"/>
</dbReference>
<dbReference type="Gene3D" id="3.30.1330.120">
    <property type="entry name" value="2-methylcitrate dehydratase PrpD"/>
    <property type="match status" value="1"/>
</dbReference>
<evidence type="ECO:0000313" key="5">
    <source>
        <dbReference type="Proteomes" id="UP001413721"/>
    </source>
</evidence>
<evidence type="ECO:0000259" key="2">
    <source>
        <dbReference type="Pfam" id="PF03972"/>
    </source>
</evidence>
<dbReference type="PANTHER" id="PTHR16943">
    <property type="entry name" value="2-METHYLCITRATE DEHYDRATASE-RELATED"/>
    <property type="match status" value="1"/>
</dbReference>
<accession>A0ABU9YLE4</accession>
<dbReference type="Pfam" id="PF03972">
    <property type="entry name" value="MmgE_PrpD_N"/>
    <property type="match status" value="1"/>
</dbReference>
<proteinExistence type="inferred from homology"/>
<dbReference type="InterPro" id="IPR036148">
    <property type="entry name" value="MmgE/PrpD_sf"/>
</dbReference>
<dbReference type="InterPro" id="IPR042188">
    <property type="entry name" value="MmgE/PrpD_sf_2"/>
</dbReference>
<comment type="similarity">
    <text evidence="1">Belongs to the PrpD family.</text>
</comment>
<dbReference type="EMBL" id="JBBKTW010000005">
    <property type="protein sequence ID" value="MEN2989623.1"/>
    <property type="molecule type" value="Genomic_DNA"/>
</dbReference>
<sequence length="472" mass="48332">MNPPPAWSPADMPAVGASARIAEFVATWPADALDDAALHTGRRALLDTYAAAVAGSREPAAALVMRYAGSMVSAPTAMVWTSGRALSIEAAALVNGTIGHLADYDDVTSPMRGHPSVVLLPALASLAASEGSTVRQVFAAFAVGMEVIARLGRAVAVGHVGRGWHSTQTLGVIGAAAACCHLIAADRATTISALGLAVAQAAGTRANFGAMAKAFQAGQAAAAALRATGLARLGFTAGADALDGPSGFVRLYCGGEALAPALADMGHTLLEIHRSGLDVKLYPNCYATHRAVQAMLSLRREHGIGPDDVAAVEVVTSAAAQAPLVFARPRTGLEGKFSMQYAMAAALIDGAVTLASFTDRQVARPAVQALLPRVTTTEADGAPLPRWARVTVRLRAGSGGSRAGASVSRTVETLDGSAAAPVPDHRLIAKLTACLTHAGSAIDGERVGHGLLSLSPDARFATAFRDVLWPRR</sequence>
<dbReference type="InterPro" id="IPR045337">
    <property type="entry name" value="MmgE_PrpD_C"/>
</dbReference>
<keyword evidence="5" id="KW-1185">Reference proteome</keyword>
<dbReference type="InterPro" id="IPR005656">
    <property type="entry name" value="MmgE_PrpD"/>
</dbReference>
<organism evidence="4 5">
    <name type="scientific">Tistrella arctica</name>
    <dbReference type="NCBI Taxonomy" id="3133430"/>
    <lineage>
        <taxon>Bacteria</taxon>
        <taxon>Pseudomonadati</taxon>
        <taxon>Pseudomonadota</taxon>
        <taxon>Alphaproteobacteria</taxon>
        <taxon>Geminicoccales</taxon>
        <taxon>Geminicoccaceae</taxon>
        <taxon>Tistrella</taxon>
    </lineage>
</organism>
<dbReference type="SUPFAM" id="SSF103378">
    <property type="entry name" value="2-methylcitrate dehydratase PrpD"/>
    <property type="match status" value="1"/>
</dbReference>
<dbReference type="Proteomes" id="UP001413721">
    <property type="component" value="Unassembled WGS sequence"/>
</dbReference>
<gene>
    <name evidence="4" type="ORF">WG926_15005</name>
</gene>
<dbReference type="PANTHER" id="PTHR16943:SF8">
    <property type="entry name" value="2-METHYLCITRATE DEHYDRATASE"/>
    <property type="match status" value="1"/>
</dbReference>
<protein>
    <submittedName>
        <fullName evidence="4">MmgE/PrpD family protein</fullName>
    </submittedName>
</protein>
<dbReference type="Pfam" id="PF19305">
    <property type="entry name" value="MmgE_PrpD_C"/>
    <property type="match status" value="1"/>
</dbReference>